<gene>
    <name evidence="5" type="ORF">FYJ85_14825</name>
</gene>
<dbReference type="InterPro" id="IPR010982">
    <property type="entry name" value="Lambda_DNA-bd_dom_sf"/>
</dbReference>
<feature type="domain" description="HTH lacI-type" evidence="4">
    <location>
        <begin position="25"/>
        <end position="80"/>
    </location>
</feature>
<dbReference type="Gene3D" id="1.10.260.40">
    <property type="entry name" value="lambda repressor-like DNA-binding domains"/>
    <property type="match status" value="1"/>
</dbReference>
<keyword evidence="1" id="KW-0805">Transcription regulation</keyword>
<dbReference type="AlphaFoldDB" id="A0A844G5S8"/>
<sequence>MPLRRSRNGGGGMNGKEYPAGRSCSIRDLARYVGLSTCTVSKVLNNRAGRKIPPATQERVLAAARELNYVPNVNAQRLFRRRSGVIGLLVPAHPMTPGNVFGDSHFVDILSGMEPRLEESDYHLMLLFRNEEKRPDESYQRLFRAGTIDGLLIWGASPECGYYRELEENGMPYLFITSTPAAEDSVQVNTVASDYRRTAAEVTGAMVRAGCRKLLYLAGPEKSSVTAAMRLGVDDALAGSGVRLVTRFSRYVPDEARNAAFEALKREQFDGILNVSRDMTPGVLEAAEAFGTGGDMLRMATLDCASNRPLLPQELAAGQVDDLSIGRAAIDSLIELIERKTARISKRIPGTLAVNPRFFTD</sequence>
<dbReference type="PANTHER" id="PTHR30146">
    <property type="entry name" value="LACI-RELATED TRANSCRIPTIONAL REPRESSOR"/>
    <property type="match status" value="1"/>
</dbReference>
<evidence type="ECO:0000313" key="6">
    <source>
        <dbReference type="Proteomes" id="UP000435649"/>
    </source>
</evidence>
<dbReference type="EMBL" id="VUNS01000017">
    <property type="protein sequence ID" value="MST98314.1"/>
    <property type="molecule type" value="Genomic_DNA"/>
</dbReference>
<dbReference type="SMART" id="SM00354">
    <property type="entry name" value="HTH_LACI"/>
    <property type="match status" value="1"/>
</dbReference>
<keyword evidence="6" id="KW-1185">Reference proteome</keyword>
<dbReference type="InterPro" id="IPR001761">
    <property type="entry name" value="Peripla_BP/Lac1_sug-bd_dom"/>
</dbReference>
<organism evidence="5 6">
    <name type="scientific">Victivallis lenta</name>
    <dbReference type="NCBI Taxonomy" id="2606640"/>
    <lineage>
        <taxon>Bacteria</taxon>
        <taxon>Pseudomonadati</taxon>
        <taxon>Lentisphaerota</taxon>
        <taxon>Lentisphaeria</taxon>
        <taxon>Victivallales</taxon>
        <taxon>Victivallaceae</taxon>
        <taxon>Victivallis</taxon>
    </lineage>
</organism>
<dbReference type="SUPFAM" id="SSF53822">
    <property type="entry name" value="Periplasmic binding protein-like I"/>
    <property type="match status" value="1"/>
</dbReference>
<evidence type="ECO:0000256" key="2">
    <source>
        <dbReference type="ARBA" id="ARBA00023125"/>
    </source>
</evidence>
<protein>
    <submittedName>
        <fullName evidence="5">LacI family transcriptional regulator</fullName>
    </submittedName>
</protein>
<dbReference type="GO" id="GO:0003700">
    <property type="term" value="F:DNA-binding transcription factor activity"/>
    <property type="evidence" value="ECO:0007669"/>
    <property type="project" value="TreeGrafter"/>
</dbReference>
<dbReference type="Pfam" id="PF00356">
    <property type="entry name" value="LacI"/>
    <property type="match status" value="1"/>
</dbReference>
<dbReference type="PANTHER" id="PTHR30146:SF109">
    <property type="entry name" value="HTH-TYPE TRANSCRIPTIONAL REGULATOR GALS"/>
    <property type="match status" value="1"/>
</dbReference>
<evidence type="ECO:0000313" key="5">
    <source>
        <dbReference type="EMBL" id="MST98314.1"/>
    </source>
</evidence>
<evidence type="ECO:0000256" key="3">
    <source>
        <dbReference type="ARBA" id="ARBA00023163"/>
    </source>
</evidence>
<keyword evidence="3" id="KW-0804">Transcription</keyword>
<dbReference type="SUPFAM" id="SSF47413">
    <property type="entry name" value="lambda repressor-like DNA-binding domains"/>
    <property type="match status" value="1"/>
</dbReference>
<keyword evidence="2" id="KW-0238">DNA-binding</keyword>
<evidence type="ECO:0000259" key="4">
    <source>
        <dbReference type="PROSITE" id="PS50932"/>
    </source>
</evidence>
<dbReference type="Pfam" id="PF00532">
    <property type="entry name" value="Peripla_BP_1"/>
    <property type="match status" value="1"/>
</dbReference>
<dbReference type="Proteomes" id="UP000435649">
    <property type="component" value="Unassembled WGS sequence"/>
</dbReference>
<evidence type="ECO:0000256" key="1">
    <source>
        <dbReference type="ARBA" id="ARBA00023015"/>
    </source>
</evidence>
<accession>A0A844G5S8</accession>
<dbReference type="CDD" id="cd06267">
    <property type="entry name" value="PBP1_LacI_sugar_binding-like"/>
    <property type="match status" value="1"/>
</dbReference>
<name>A0A844G5S8_9BACT</name>
<comment type="caution">
    <text evidence="5">The sequence shown here is derived from an EMBL/GenBank/DDBJ whole genome shotgun (WGS) entry which is preliminary data.</text>
</comment>
<dbReference type="GO" id="GO:0000976">
    <property type="term" value="F:transcription cis-regulatory region binding"/>
    <property type="evidence" value="ECO:0007669"/>
    <property type="project" value="TreeGrafter"/>
</dbReference>
<proteinExistence type="predicted"/>
<dbReference type="InterPro" id="IPR028082">
    <property type="entry name" value="Peripla_BP_I"/>
</dbReference>
<dbReference type="CDD" id="cd01392">
    <property type="entry name" value="HTH_LacI"/>
    <property type="match status" value="1"/>
</dbReference>
<dbReference type="InterPro" id="IPR000843">
    <property type="entry name" value="HTH_LacI"/>
</dbReference>
<reference evidence="5 6" key="1">
    <citation type="submission" date="2019-08" db="EMBL/GenBank/DDBJ databases">
        <title>In-depth cultivation of the pig gut microbiome towards novel bacterial diversity and tailored functional studies.</title>
        <authorList>
            <person name="Wylensek D."/>
            <person name="Hitch T.C.A."/>
            <person name="Clavel T."/>
        </authorList>
    </citation>
    <scope>NUCLEOTIDE SEQUENCE [LARGE SCALE GENOMIC DNA]</scope>
    <source>
        <strain evidence="5 6">BBE-744-WT-12</strain>
    </source>
</reference>
<dbReference type="PROSITE" id="PS50932">
    <property type="entry name" value="HTH_LACI_2"/>
    <property type="match status" value="1"/>
</dbReference>
<dbReference type="Gene3D" id="3.40.50.2300">
    <property type="match status" value="2"/>
</dbReference>